<dbReference type="Proteomes" id="UP000774326">
    <property type="component" value="Unassembled WGS sequence"/>
</dbReference>
<protein>
    <recommendedName>
        <fullName evidence="1">PH domain-containing protein</fullName>
    </recommendedName>
</protein>
<dbReference type="Gene3D" id="2.30.29.30">
    <property type="entry name" value="Pleckstrin-homology domain (PH domain)/Phosphotyrosine-binding domain (PTB)"/>
    <property type="match status" value="1"/>
</dbReference>
<keyword evidence="3" id="KW-1185">Reference proteome</keyword>
<dbReference type="InterPro" id="IPR011993">
    <property type="entry name" value="PH-like_dom_sf"/>
</dbReference>
<gene>
    <name evidence="2" type="ORF">WICPIJ_006073</name>
</gene>
<dbReference type="AlphaFoldDB" id="A0A9P8Q2W7"/>
<reference evidence="2" key="2">
    <citation type="submission" date="2021-01" db="EMBL/GenBank/DDBJ databases">
        <authorList>
            <person name="Schikora-Tamarit M.A."/>
        </authorList>
    </citation>
    <scope>NUCLEOTIDE SEQUENCE</scope>
    <source>
        <strain evidence="2">CBS2887</strain>
    </source>
</reference>
<proteinExistence type="predicted"/>
<dbReference type="PROSITE" id="PS50003">
    <property type="entry name" value="PH_DOMAIN"/>
    <property type="match status" value="1"/>
</dbReference>
<evidence type="ECO:0000313" key="2">
    <source>
        <dbReference type="EMBL" id="KAH3682957.1"/>
    </source>
</evidence>
<evidence type="ECO:0000313" key="3">
    <source>
        <dbReference type="Proteomes" id="UP000774326"/>
    </source>
</evidence>
<comment type="caution">
    <text evidence="2">The sequence shown here is derived from an EMBL/GenBank/DDBJ whole genome shotgun (WGS) entry which is preliminary data.</text>
</comment>
<feature type="non-terminal residue" evidence="2">
    <location>
        <position position="87"/>
    </location>
</feature>
<dbReference type="SUPFAM" id="SSF50729">
    <property type="entry name" value="PH domain-like"/>
    <property type="match status" value="1"/>
</dbReference>
<accession>A0A9P8Q2W7</accession>
<reference evidence="2" key="1">
    <citation type="journal article" date="2021" name="Open Biol.">
        <title>Shared evolutionary footprints suggest mitochondrial oxidative damage underlies multiple complex I losses in fungi.</title>
        <authorList>
            <person name="Schikora-Tamarit M.A."/>
            <person name="Marcet-Houben M."/>
            <person name="Nosek J."/>
            <person name="Gabaldon T."/>
        </authorList>
    </citation>
    <scope>NUCLEOTIDE SEQUENCE</scope>
    <source>
        <strain evidence="2">CBS2887</strain>
    </source>
</reference>
<dbReference type="InterPro" id="IPR001849">
    <property type="entry name" value="PH_domain"/>
</dbReference>
<feature type="non-terminal residue" evidence="2">
    <location>
        <position position="1"/>
    </location>
</feature>
<dbReference type="EMBL" id="JAEUBG010003309">
    <property type="protein sequence ID" value="KAH3682957.1"/>
    <property type="molecule type" value="Genomic_DNA"/>
</dbReference>
<dbReference type="OrthoDB" id="79452at2759"/>
<organism evidence="2 3">
    <name type="scientific">Wickerhamomyces pijperi</name>
    <name type="common">Yeast</name>
    <name type="synonym">Pichia pijperi</name>
    <dbReference type="NCBI Taxonomy" id="599730"/>
    <lineage>
        <taxon>Eukaryota</taxon>
        <taxon>Fungi</taxon>
        <taxon>Dikarya</taxon>
        <taxon>Ascomycota</taxon>
        <taxon>Saccharomycotina</taxon>
        <taxon>Saccharomycetes</taxon>
        <taxon>Phaffomycetales</taxon>
        <taxon>Wickerhamomycetaceae</taxon>
        <taxon>Wickerhamomyces</taxon>
    </lineage>
</organism>
<evidence type="ECO:0000259" key="1">
    <source>
        <dbReference type="PROSITE" id="PS50003"/>
    </source>
</evidence>
<feature type="domain" description="PH" evidence="1">
    <location>
        <begin position="1"/>
        <end position="79"/>
    </location>
</feature>
<name>A0A9P8Q2W7_WICPI</name>
<sequence length="87" mass="9953">NMGHGERISGVDELGVADDFIDSKQRPVVAVNLKEYTIFPVYQTPSSFKLSSPSQELSFQAISDPEKNDWLYQLNFAKKHWFWSKSA</sequence>